<dbReference type="EMBL" id="LBNE01000007">
    <property type="protein sequence ID" value="KKO71412.1"/>
    <property type="molecule type" value="Genomic_DNA"/>
</dbReference>
<dbReference type="STRING" id="206506.AAV32_11190"/>
<dbReference type="SUPFAM" id="SSF54427">
    <property type="entry name" value="NTF2-like"/>
    <property type="match status" value="1"/>
</dbReference>
<dbReference type="Pfam" id="PF12680">
    <property type="entry name" value="SnoaL_2"/>
    <property type="match status" value="1"/>
</dbReference>
<feature type="domain" description="SnoaL-like" evidence="1">
    <location>
        <begin position="20"/>
        <end position="120"/>
    </location>
</feature>
<dbReference type="AlphaFoldDB" id="A0A171KR95"/>
<proteinExistence type="predicted"/>
<reference evidence="2 3" key="1">
    <citation type="submission" date="2015-04" db="EMBL/GenBank/DDBJ databases">
        <title>Genome sequence of Kerstersia gyiorum CG1.</title>
        <authorList>
            <person name="Greninger A.L."/>
            <person name="Kozyreva V."/>
            <person name="Chaturvedi V."/>
        </authorList>
    </citation>
    <scope>NUCLEOTIDE SEQUENCE [LARGE SCALE GENOMIC DNA]</scope>
    <source>
        <strain evidence="2 3">CG1</strain>
    </source>
</reference>
<dbReference type="Gene3D" id="3.10.450.50">
    <property type="match status" value="1"/>
</dbReference>
<dbReference type="OrthoDB" id="8796002at2"/>
<gene>
    <name evidence="2" type="ORF">AAV32_11190</name>
</gene>
<dbReference type="InterPro" id="IPR032710">
    <property type="entry name" value="NTF2-like_dom_sf"/>
</dbReference>
<name>A0A171KR95_9BURK</name>
<evidence type="ECO:0000313" key="3">
    <source>
        <dbReference type="Proteomes" id="UP000078084"/>
    </source>
</evidence>
<protein>
    <recommendedName>
        <fullName evidence="1">SnoaL-like domain-containing protein</fullName>
    </recommendedName>
</protein>
<accession>A0A171KR95</accession>
<evidence type="ECO:0000313" key="2">
    <source>
        <dbReference type="EMBL" id="KKO71412.1"/>
    </source>
</evidence>
<sequence length="132" mass="15017">MPTQRDNNLQQAHKVLDWNRKYLNHASTLSPERVGECFAPAFVVDANGRRYQANHQNYQAFLEDMKRSLSGIEYTVDHEVADDHSAVFAMRVGISKKDGSTEHFNAVLLTQFDADGKVTLWHEVYVPQPGRA</sequence>
<dbReference type="InterPro" id="IPR037401">
    <property type="entry name" value="SnoaL-like"/>
</dbReference>
<organism evidence="2 3">
    <name type="scientific">Kerstersia gyiorum</name>
    <dbReference type="NCBI Taxonomy" id="206506"/>
    <lineage>
        <taxon>Bacteria</taxon>
        <taxon>Pseudomonadati</taxon>
        <taxon>Pseudomonadota</taxon>
        <taxon>Betaproteobacteria</taxon>
        <taxon>Burkholderiales</taxon>
        <taxon>Alcaligenaceae</taxon>
        <taxon>Kerstersia</taxon>
    </lineage>
</organism>
<comment type="caution">
    <text evidence="2">The sequence shown here is derived from an EMBL/GenBank/DDBJ whole genome shotgun (WGS) entry which is preliminary data.</text>
</comment>
<evidence type="ECO:0000259" key="1">
    <source>
        <dbReference type="Pfam" id="PF12680"/>
    </source>
</evidence>
<dbReference type="RefSeq" id="WP_068371809.1">
    <property type="nucleotide sequence ID" value="NZ_CP033936.1"/>
</dbReference>
<dbReference type="Proteomes" id="UP000078084">
    <property type="component" value="Unassembled WGS sequence"/>
</dbReference>
<keyword evidence="3" id="KW-1185">Reference proteome</keyword>